<name>A0ACC3AFS9_9EURO</name>
<dbReference type="EC" id="2.4.1.80" evidence="1"/>
<evidence type="ECO:0000313" key="2">
    <source>
        <dbReference type="Proteomes" id="UP001172386"/>
    </source>
</evidence>
<protein>
    <submittedName>
        <fullName evidence="1">Ceramide glucosyltransferase</fullName>
        <ecNumber evidence="1">2.4.1.80</ecNumber>
    </submittedName>
</protein>
<accession>A0ACC3AFS9</accession>
<evidence type="ECO:0000313" key="1">
    <source>
        <dbReference type="EMBL" id="KAJ9661555.1"/>
    </source>
</evidence>
<reference evidence="1" key="1">
    <citation type="submission" date="2022-10" db="EMBL/GenBank/DDBJ databases">
        <title>Culturing micro-colonial fungi from biological soil crusts in the Mojave desert and describing Neophaeococcomyces mojavensis, and introducing the new genera and species Taxawa tesnikishii.</title>
        <authorList>
            <person name="Kurbessoian T."/>
            <person name="Stajich J.E."/>
        </authorList>
    </citation>
    <scope>NUCLEOTIDE SEQUENCE</scope>
    <source>
        <strain evidence="1">JES_112</strain>
    </source>
</reference>
<gene>
    <name evidence="1" type="primary">HSX11</name>
    <name evidence="1" type="ORF">H2198_001935</name>
</gene>
<keyword evidence="1" id="KW-0328">Glycosyltransferase</keyword>
<dbReference type="EMBL" id="JAPDRQ010000022">
    <property type="protein sequence ID" value="KAJ9661555.1"/>
    <property type="molecule type" value="Genomic_DNA"/>
</dbReference>
<sequence>MPSAIEVVALVCLSWYVFIILVCTIGYVQLFRRYSSLPQPAISSDLPDNDVPHVTVIRPCKGKEPYLYQCLASTFQQAYPRHKLTIYLCVSSRQDVACTAIERVLRDYPEHDAKLLVEEEDPALTPESPQGPTLGPNPKIRNMSRAYREAKGDLVWILDCNIWTGRGACGRMVDRLYGYSHAGQSRPFKFVHHLPLAVDVSSDEAAQEDHAIDNYEELPALARVSSKDILPGSASYFGGRLDEAFLSSAHAKMYVAINTVAVAPCICGKSSMFRRSHLNALTNNDHSIDTRFGSGIDHFSENICEDHLIGDLLWKAKIPATMPTAVRSWKNHGLVYGDLAIQPVADMSISNYIARRVRWLRVRKFTVPAATLVEPGTESFMCSAMGAFGATTSSYVRPLFGGSWLNLLFLWVVSISLWIAVDWTVYILLQSGRTVEATSNGNQPKTELPPFARSLSIKRFESRRPFITWLKAWFAREALTLPVWTWAIWGGVTVVWRDKKLWVGLDMKVHEIDDGMDQQRVPLLSRDQNGTSQADSSPASKNGFKVRQD</sequence>
<keyword evidence="2" id="KW-1185">Reference proteome</keyword>
<dbReference type="Proteomes" id="UP001172386">
    <property type="component" value="Unassembled WGS sequence"/>
</dbReference>
<proteinExistence type="predicted"/>
<keyword evidence="1" id="KW-0808">Transferase</keyword>
<comment type="caution">
    <text evidence="1">The sequence shown here is derived from an EMBL/GenBank/DDBJ whole genome shotgun (WGS) entry which is preliminary data.</text>
</comment>
<organism evidence="1 2">
    <name type="scientific">Neophaeococcomyces mojaviensis</name>
    <dbReference type="NCBI Taxonomy" id="3383035"/>
    <lineage>
        <taxon>Eukaryota</taxon>
        <taxon>Fungi</taxon>
        <taxon>Dikarya</taxon>
        <taxon>Ascomycota</taxon>
        <taxon>Pezizomycotina</taxon>
        <taxon>Eurotiomycetes</taxon>
        <taxon>Chaetothyriomycetidae</taxon>
        <taxon>Chaetothyriales</taxon>
        <taxon>Chaetothyriales incertae sedis</taxon>
        <taxon>Neophaeococcomyces</taxon>
    </lineage>
</organism>